<evidence type="ECO:0000313" key="8">
    <source>
        <dbReference type="Proteomes" id="UP000072083"/>
    </source>
</evidence>
<dbReference type="PRINTS" id="PR00413">
    <property type="entry name" value="HADHALOGNASE"/>
</dbReference>
<evidence type="ECO:0000313" key="9">
    <source>
        <dbReference type="Proteomes" id="UP000305785"/>
    </source>
</evidence>
<evidence type="ECO:0000256" key="5">
    <source>
        <dbReference type="ARBA" id="ARBA00023277"/>
    </source>
</evidence>
<dbReference type="EMBL" id="SSXN01000016">
    <property type="protein sequence ID" value="TII03634.1"/>
    <property type="molecule type" value="Genomic_DNA"/>
</dbReference>
<comment type="cofactor">
    <cofactor evidence="1">
        <name>Mg(2+)</name>
        <dbReference type="ChEBI" id="CHEBI:18420"/>
    </cofactor>
</comment>
<dbReference type="InterPro" id="IPR023214">
    <property type="entry name" value="HAD_sf"/>
</dbReference>
<evidence type="ECO:0000256" key="2">
    <source>
        <dbReference type="ARBA" id="ARBA00006171"/>
    </source>
</evidence>
<dbReference type="Pfam" id="PF13419">
    <property type="entry name" value="HAD_2"/>
    <property type="match status" value="1"/>
</dbReference>
<dbReference type="InterPro" id="IPR036412">
    <property type="entry name" value="HAD-like_sf"/>
</dbReference>
<dbReference type="GO" id="GO:0016787">
    <property type="term" value="F:hydrolase activity"/>
    <property type="evidence" value="ECO:0007669"/>
    <property type="project" value="UniProtKB-KW"/>
</dbReference>
<name>A0A0Z8X8N7_STRSU</name>
<dbReference type="RefSeq" id="WP_044758321.1">
    <property type="nucleotide sequence ID" value="NZ_CEEJ01000004.1"/>
</dbReference>
<protein>
    <submittedName>
        <fullName evidence="7">HAD family phosphatase</fullName>
    </submittedName>
    <submittedName>
        <fullName evidence="6">Haloacid dehalogenase-like hydrolase</fullName>
        <ecNumber evidence="6">3.1.3.-</ecNumber>
    </submittedName>
</protein>
<dbReference type="NCBIfam" id="TIGR01509">
    <property type="entry name" value="HAD-SF-IA-v3"/>
    <property type="match status" value="1"/>
</dbReference>
<organism evidence="6 8">
    <name type="scientific">Streptococcus suis</name>
    <dbReference type="NCBI Taxonomy" id="1307"/>
    <lineage>
        <taxon>Bacteria</taxon>
        <taxon>Bacillati</taxon>
        <taxon>Bacillota</taxon>
        <taxon>Bacilli</taxon>
        <taxon>Lactobacillales</taxon>
        <taxon>Streptococcaceae</taxon>
        <taxon>Streptococcus</taxon>
    </lineage>
</organism>
<dbReference type="AlphaFoldDB" id="A0A0Z8X8N7"/>
<dbReference type="EC" id="3.1.3.-" evidence="6"/>
<dbReference type="InterPro" id="IPR041492">
    <property type="entry name" value="HAD_2"/>
</dbReference>
<evidence type="ECO:0000313" key="6">
    <source>
        <dbReference type="EMBL" id="CYV09851.1"/>
    </source>
</evidence>
<dbReference type="PANTHER" id="PTHR46193:SF18">
    <property type="entry name" value="HEXITOL PHOSPHATASE B"/>
    <property type="match status" value="1"/>
</dbReference>
<sequence length="225" mass="24887">MIAGIIFDMDGVIVDTEYIDFQILTQFICSLTNGSVELSEEEASLLVGSSYIRLHKTIKHLSGTNLDLSTVASQLEKFSQARYDSLDYLSVFRSDILFILDYAKQQGIKLAVASSSSKQHIREIIEACGIAHYFDAIVSGEDFEESKPNPAIYQATLKRLNLTPDKAVAIEDSAYGIQAAQSAGITVIGYLETRFPVDQSKADYIESDMVGILSRIKRLEKEGLN</sequence>
<evidence type="ECO:0000256" key="1">
    <source>
        <dbReference type="ARBA" id="ARBA00001946"/>
    </source>
</evidence>
<proteinExistence type="inferred from homology"/>
<dbReference type="InterPro" id="IPR051600">
    <property type="entry name" value="Beta-PGM-like"/>
</dbReference>
<keyword evidence="4" id="KW-0460">Magnesium</keyword>
<evidence type="ECO:0000313" key="7">
    <source>
        <dbReference type="EMBL" id="TII03634.1"/>
    </source>
</evidence>
<dbReference type="SFLD" id="SFLDS00003">
    <property type="entry name" value="Haloacid_Dehalogenase"/>
    <property type="match status" value="1"/>
</dbReference>
<evidence type="ECO:0000256" key="4">
    <source>
        <dbReference type="ARBA" id="ARBA00022842"/>
    </source>
</evidence>
<dbReference type="Gene3D" id="1.10.150.240">
    <property type="entry name" value="Putative phosphatase, domain 2"/>
    <property type="match status" value="1"/>
</dbReference>
<reference evidence="7 9" key="2">
    <citation type="submission" date="2019-04" db="EMBL/GenBank/DDBJ databases">
        <title>Genome analysis of Streptococcus suis strain WUSS330.</title>
        <authorList>
            <person name="Chen H."/>
            <person name="Gao X."/>
            <person name="Wu Z."/>
        </authorList>
    </citation>
    <scope>NUCLEOTIDE SEQUENCE [LARGE SCALE GENOMIC DNA]</scope>
    <source>
        <strain evidence="7 9">WUSS330</strain>
    </source>
</reference>
<dbReference type="InterPro" id="IPR006439">
    <property type="entry name" value="HAD-SF_hydro_IA"/>
</dbReference>
<evidence type="ECO:0000256" key="3">
    <source>
        <dbReference type="ARBA" id="ARBA00022723"/>
    </source>
</evidence>
<dbReference type="NCBIfam" id="TIGR01549">
    <property type="entry name" value="HAD-SF-IA-v1"/>
    <property type="match status" value="1"/>
</dbReference>
<keyword evidence="5" id="KW-0119">Carbohydrate metabolism</keyword>
<dbReference type="PANTHER" id="PTHR46193">
    <property type="entry name" value="6-PHOSPHOGLUCONATE PHOSPHATASE"/>
    <property type="match status" value="1"/>
</dbReference>
<dbReference type="SUPFAM" id="SSF56784">
    <property type="entry name" value="HAD-like"/>
    <property type="match status" value="1"/>
</dbReference>
<dbReference type="GO" id="GO:0046872">
    <property type="term" value="F:metal ion binding"/>
    <property type="evidence" value="ECO:0007669"/>
    <property type="project" value="UniProtKB-KW"/>
</dbReference>
<comment type="similarity">
    <text evidence="2">Belongs to the HAD-like hydrolase superfamily. CbbY/CbbZ/Gph/YieH family.</text>
</comment>
<dbReference type="Proteomes" id="UP000305785">
    <property type="component" value="Unassembled WGS sequence"/>
</dbReference>
<dbReference type="InterPro" id="IPR023198">
    <property type="entry name" value="PGP-like_dom2"/>
</dbReference>
<gene>
    <name evidence="6" type="ORF">ERS132406_01641</name>
    <name evidence="7" type="ORF">FAJ36_09380</name>
</gene>
<dbReference type="Gene3D" id="3.40.50.1000">
    <property type="entry name" value="HAD superfamily/HAD-like"/>
    <property type="match status" value="1"/>
</dbReference>
<dbReference type="SFLD" id="SFLDG01129">
    <property type="entry name" value="C1.5:_HAD__Beta-PGM__Phosphata"/>
    <property type="match status" value="1"/>
</dbReference>
<reference evidence="6 8" key="1">
    <citation type="submission" date="2016-02" db="EMBL/GenBank/DDBJ databases">
        <authorList>
            <consortium name="Pathogen Informatics"/>
        </authorList>
    </citation>
    <scope>NUCLEOTIDE SEQUENCE [LARGE SCALE GENOMIC DNA]</scope>
    <source>
        <strain evidence="6 8">LSS44</strain>
    </source>
</reference>
<keyword evidence="6" id="KW-0378">Hydrolase</keyword>
<accession>A0A0Z8X8N7</accession>
<dbReference type="Proteomes" id="UP000072083">
    <property type="component" value="Unassembled WGS sequence"/>
</dbReference>
<dbReference type="EMBL" id="FIGZ01000018">
    <property type="protein sequence ID" value="CYV09851.1"/>
    <property type="molecule type" value="Genomic_DNA"/>
</dbReference>
<keyword evidence="3" id="KW-0479">Metal-binding</keyword>